<keyword evidence="9" id="KW-0813">Transport</keyword>
<dbReference type="GO" id="GO:0043490">
    <property type="term" value="P:malate-aspartate shuttle"/>
    <property type="evidence" value="ECO:0007669"/>
    <property type="project" value="TreeGrafter"/>
</dbReference>
<keyword evidence="4" id="KW-0999">Mitochondrion inner membrane</keyword>
<keyword evidence="7 8" id="KW-0472">Membrane</keyword>
<evidence type="ECO:0000256" key="8">
    <source>
        <dbReference type="PROSITE-ProRule" id="PRU00282"/>
    </source>
</evidence>
<feature type="repeat" description="Solcar" evidence="8">
    <location>
        <begin position="128"/>
        <end position="217"/>
    </location>
</feature>
<reference evidence="11" key="1">
    <citation type="submission" date="2025-08" db="UniProtKB">
        <authorList>
            <consortium name="Ensembl"/>
        </authorList>
    </citation>
    <scope>IDENTIFICATION</scope>
</reference>
<dbReference type="Ensembl" id="ENSOSIT00000022971.1">
    <property type="protein sequence ID" value="ENSOSIP00000021760.1"/>
    <property type="gene ID" value="ENSOSIG00000011322.1"/>
</dbReference>
<evidence type="ECO:0000256" key="4">
    <source>
        <dbReference type="ARBA" id="ARBA00022792"/>
    </source>
</evidence>
<dbReference type="GO" id="GO:0005313">
    <property type="term" value="F:L-glutamate transmembrane transporter activity"/>
    <property type="evidence" value="ECO:0007669"/>
    <property type="project" value="TreeGrafter"/>
</dbReference>
<dbReference type="InterPro" id="IPR023395">
    <property type="entry name" value="MCP_dom_sf"/>
</dbReference>
<dbReference type="SUPFAM" id="SSF103506">
    <property type="entry name" value="Mitochondrial carrier"/>
    <property type="match status" value="1"/>
</dbReference>
<dbReference type="InterPro" id="IPR018108">
    <property type="entry name" value="MCP_transmembrane"/>
</dbReference>
<evidence type="ECO:0000256" key="2">
    <source>
        <dbReference type="ARBA" id="ARBA00006375"/>
    </source>
</evidence>
<evidence type="ECO:0000256" key="10">
    <source>
        <dbReference type="SAM" id="Phobius"/>
    </source>
</evidence>
<protein>
    <submittedName>
        <fullName evidence="11">Solute carrier family 25 member 22a</fullName>
    </submittedName>
</protein>
<feature type="transmembrane region" description="Helical" evidence="10">
    <location>
        <begin position="12"/>
        <end position="29"/>
    </location>
</feature>
<dbReference type="PANTHER" id="PTHR45678:SF3">
    <property type="entry name" value="MITOCHONDRIAL GLUTAMATE CARRIER 1"/>
    <property type="match status" value="1"/>
</dbReference>
<evidence type="ECO:0000256" key="1">
    <source>
        <dbReference type="ARBA" id="ARBA00004448"/>
    </source>
</evidence>
<keyword evidence="5 10" id="KW-1133">Transmembrane helix</keyword>
<keyword evidence="6" id="KW-0496">Mitochondrion</keyword>
<reference evidence="11" key="2">
    <citation type="submission" date="2025-09" db="UniProtKB">
        <authorList>
            <consortium name="Ensembl"/>
        </authorList>
    </citation>
    <scope>IDENTIFICATION</scope>
</reference>
<dbReference type="GeneTree" id="ENSGT00940000165631"/>
<proteinExistence type="inferred from homology"/>
<feature type="transmembrane region" description="Helical" evidence="10">
    <location>
        <begin position="197"/>
        <end position="220"/>
    </location>
</feature>
<name>A0A8C7Y171_9TELE</name>
<evidence type="ECO:0000256" key="5">
    <source>
        <dbReference type="ARBA" id="ARBA00022989"/>
    </source>
</evidence>
<evidence type="ECO:0000256" key="6">
    <source>
        <dbReference type="ARBA" id="ARBA00023128"/>
    </source>
</evidence>
<feature type="repeat" description="Solcar" evidence="8">
    <location>
        <begin position="6"/>
        <end position="93"/>
    </location>
</feature>
<dbReference type="GO" id="GO:0015183">
    <property type="term" value="F:L-aspartate transmembrane transporter activity"/>
    <property type="evidence" value="ECO:0007669"/>
    <property type="project" value="TreeGrafter"/>
</dbReference>
<evidence type="ECO:0000256" key="3">
    <source>
        <dbReference type="ARBA" id="ARBA00022692"/>
    </source>
</evidence>
<sequence length="228" mass="24597">MADKQISLPAKLINGGIAGLIGVTCVFPIDLAKTRLQNQQNGSRLYTSMSDCLIKTIRSEGYFGMYRGAAVNLTLVTPEKAIKLAANDFFRQHLSKDGKLTLVKEMLAGCGAGTCQVIVTTPMEMLKIQLQDAGRIGCLAGSTAAVAVNPVDVIKTRLQSLNRASTEDTYSGVTDCIRKIMRNEGPSAFLKGAYCRALVIAPLFGIAQVIYFLGVGEFILSFMPKKHD</sequence>
<dbReference type="PROSITE" id="PS50920">
    <property type="entry name" value="SOLCAR"/>
    <property type="match status" value="2"/>
</dbReference>
<evidence type="ECO:0000313" key="12">
    <source>
        <dbReference type="Proteomes" id="UP000694383"/>
    </source>
</evidence>
<keyword evidence="12" id="KW-1185">Reference proteome</keyword>
<evidence type="ECO:0000256" key="9">
    <source>
        <dbReference type="RuleBase" id="RU000488"/>
    </source>
</evidence>
<comment type="similarity">
    <text evidence="2 9">Belongs to the mitochondrial carrier (TC 2.A.29) family.</text>
</comment>
<dbReference type="GO" id="GO:0005743">
    <property type="term" value="C:mitochondrial inner membrane"/>
    <property type="evidence" value="ECO:0007669"/>
    <property type="project" value="UniProtKB-SubCell"/>
</dbReference>
<dbReference type="Gene3D" id="1.50.40.10">
    <property type="entry name" value="Mitochondrial carrier domain"/>
    <property type="match status" value="2"/>
</dbReference>
<dbReference type="InterPro" id="IPR051028">
    <property type="entry name" value="Mito_Solute_Carrier"/>
</dbReference>
<dbReference type="Proteomes" id="UP000694383">
    <property type="component" value="Unplaced"/>
</dbReference>
<accession>A0A8C7Y171</accession>
<evidence type="ECO:0000256" key="7">
    <source>
        <dbReference type="ARBA" id="ARBA00023136"/>
    </source>
</evidence>
<dbReference type="AlphaFoldDB" id="A0A8C7Y171"/>
<organism evidence="11 12">
    <name type="scientific">Oryzias sinensis</name>
    <name type="common">Chinese medaka</name>
    <dbReference type="NCBI Taxonomy" id="183150"/>
    <lineage>
        <taxon>Eukaryota</taxon>
        <taxon>Metazoa</taxon>
        <taxon>Chordata</taxon>
        <taxon>Craniata</taxon>
        <taxon>Vertebrata</taxon>
        <taxon>Euteleostomi</taxon>
        <taxon>Actinopterygii</taxon>
        <taxon>Neopterygii</taxon>
        <taxon>Teleostei</taxon>
        <taxon>Neoteleostei</taxon>
        <taxon>Acanthomorphata</taxon>
        <taxon>Ovalentaria</taxon>
        <taxon>Atherinomorphae</taxon>
        <taxon>Beloniformes</taxon>
        <taxon>Adrianichthyidae</taxon>
        <taxon>Oryziinae</taxon>
        <taxon>Oryzias</taxon>
    </lineage>
</organism>
<keyword evidence="3 8" id="KW-0812">Transmembrane</keyword>
<evidence type="ECO:0000313" key="11">
    <source>
        <dbReference type="Ensembl" id="ENSOSIP00000021760.1"/>
    </source>
</evidence>
<dbReference type="PANTHER" id="PTHR45678">
    <property type="entry name" value="MITOCHONDRIAL 2-OXODICARBOXYLATE CARRIER 1-RELATED"/>
    <property type="match status" value="1"/>
</dbReference>
<comment type="subcellular location">
    <subcellularLocation>
        <location evidence="1">Mitochondrion inner membrane</location>
        <topology evidence="1">Multi-pass membrane protein</topology>
    </subcellularLocation>
</comment>
<dbReference type="Pfam" id="PF00153">
    <property type="entry name" value="Mito_carr"/>
    <property type="match status" value="3"/>
</dbReference>